<evidence type="ECO:0000313" key="5">
    <source>
        <dbReference type="Proteomes" id="UP000472372"/>
    </source>
</evidence>
<feature type="domain" description="NmrA-like" evidence="3">
    <location>
        <begin position="66"/>
        <end position="247"/>
    </location>
</feature>
<evidence type="ECO:0000256" key="2">
    <source>
        <dbReference type="ARBA" id="ARBA00023002"/>
    </source>
</evidence>
<dbReference type="GO" id="GO:0016491">
    <property type="term" value="F:oxidoreductase activity"/>
    <property type="evidence" value="ECO:0007669"/>
    <property type="project" value="UniProtKB-KW"/>
</dbReference>
<dbReference type="Pfam" id="PF05368">
    <property type="entry name" value="NmrA"/>
    <property type="match status" value="1"/>
</dbReference>
<keyword evidence="1" id="KW-0521">NADP</keyword>
<sequence length="320" mass="35270">MAIEKIVILGNWELCPIIIAALLPSKSQPTAPQYHITVLTYPSQTLNLPSHVPSSDVVHRKSDFSTASLLGAFSGHDLIISTMSGGDSDLQIRIIDAAVAAGVKRFIPDEFGHDTLNRSIQTRIKKYAGRAKVIDYLQHMSKSAFEWTAIATGYILDTNLVSGNMGLDMEWYSATIHGNGTEPFAASSLERVGSVVASTVDHWDEVKNQYIYAAGIITSTNEVLRCVEKVTDRAFTVGHYNVEESILEGQQRIERGYPDSGMFLLERSILYDKQMHASAPFRTQNMNEKLGLSPESVEAIVEKAYHDLKRRGKSGCACST</sequence>
<dbReference type="InterPro" id="IPR036291">
    <property type="entry name" value="NAD(P)-bd_dom_sf"/>
</dbReference>
<proteinExistence type="predicted"/>
<dbReference type="InterPro" id="IPR045312">
    <property type="entry name" value="PCBER-like"/>
</dbReference>
<evidence type="ECO:0000259" key="3">
    <source>
        <dbReference type="Pfam" id="PF05368"/>
    </source>
</evidence>
<dbReference type="SUPFAM" id="SSF51735">
    <property type="entry name" value="NAD(P)-binding Rossmann-fold domains"/>
    <property type="match status" value="1"/>
</dbReference>
<dbReference type="Proteomes" id="UP000472372">
    <property type="component" value="Chromosome 2"/>
</dbReference>
<organism evidence="4 5">
    <name type="scientific">Pyrenophora teres f. teres</name>
    <dbReference type="NCBI Taxonomy" id="97479"/>
    <lineage>
        <taxon>Eukaryota</taxon>
        <taxon>Fungi</taxon>
        <taxon>Dikarya</taxon>
        <taxon>Ascomycota</taxon>
        <taxon>Pezizomycotina</taxon>
        <taxon>Dothideomycetes</taxon>
        <taxon>Pleosporomycetidae</taxon>
        <taxon>Pleosporales</taxon>
        <taxon>Pleosporineae</taxon>
        <taxon>Pleosporaceae</taxon>
        <taxon>Pyrenophora</taxon>
    </lineage>
</organism>
<protein>
    <submittedName>
        <fullName evidence="4">NmrA multi-domain protein</fullName>
    </submittedName>
</protein>
<dbReference type="Gene3D" id="3.40.50.720">
    <property type="entry name" value="NAD(P)-binding Rossmann-like Domain"/>
    <property type="match status" value="1"/>
</dbReference>
<accession>A0A6S6VTI5</accession>
<dbReference type="Gene3D" id="3.90.25.10">
    <property type="entry name" value="UDP-galactose 4-epimerase, domain 1"/>
    <property type="match status" value="1"/>
</dbReference>
<dbReference type="EMBL" id="HG992978">
    <property type="protein sequence ID" value="CAE7013911.1"/>
    <property type="molecule type" value="Genomic_DNA"/>
</dbReference>
<evidence type="ECO:0000256" key="1">
    <source>
        <dbReference type="ARBA" id="ARBA00022857"/>
    </source>
</evidence>
<dbReference type="InterPro" id="IPR051609">
    <property type="entry name" value="NmrA/Isoflavone_reductase-like"/>
</dbReference>
<dbReference type="InterPro" id="IPR008030">
    <property type="entry name" value="NmrA-like"/>
</dbReference>
<keyword evidence="2" id="KW-0560">Oxidoreductase</keyword>
<dbReference type="PANTHER" id="PTHR47706">
    <property type="entry name" value="NMRA-LIKE FAMILY PROTEIN"/>
    <property type="match status" value="1"/>
</dbReference>
<reference evidence="4" key="1">
    <citation type="submission" date="2021-02" db="EMBL/GenBank/DDBJ databases">
        <authorList>
            <person name="Syme A R."/>
            <person name="Syme A R."/>
            <person name="Moolhuijzen P."/>
        </authorList>
    </citation>
    <scope>NUCLEOTIDE SEQUENCE</scope>
    <source>
        <strain evidence="4">W1-1</strain>
    </source>
</reference>
<dbReference type="CDD" id="cd05259">
    <property type="entry name" value="PCBER_SDR_a"/>
    <property type="match status" value="1"/>
</dbReference>
<evidence type="ECO:0000313" key="4">
    <source>
        <dbReference type="EMBL" id="CAE7013911.1"/>
    </source>
</evidence>
<gene>
    <name evidence="4" type="ORF">PTTW11_02573</name>
</gene>
<dbReference type="PANTHER" id="PTHR47706:SF10">
    <property type="entry name" value="NMRA-LIKE DOMAIN-CONTAINING PROTEIN"/>
    <property type="match status" value="1"/>
</dbReference>
<dbReference type="AlphaFoldDB" id="A0A6S6VTI5"/>
<name>A0A6S6VTI5_9PLEO</name>